<dbReference type="GO" id="GO:0005634">
    <property type="term" value="C:nucleus"/>
    <property type="evidence" value="ECO:0007669"/>
    <property type="project" value="UniProtKB-SubCell"/>
</dbReference>
<comment type="subcellular location">
    <subcellularLocation>
        <location evidence="1">Nucleus</location>
    </subcellularLocation>
</comment>
<feature type="domain" description="BZIP" evidence="8">
    <location>
        <begin position="322"/>
        <end position="374"/>
    </location>
</feature>
<feature type="compositionally biased region" description="Polar residues" evidence="7">
    <location>
        <begin position="272"/>
        <end position="285"/>
    </location>
</feature>
<evidence type="ECO:0000256" key="3">
    <source>
        <dbReference type="ARBA" id="ARBA00023015"/>
    </source>
</evidence>
<evidence type="ECO:0000256" key="1">
    <source>
        <dbReference type="ARBA" id="ARBA00004123"/>
    </source>
</evidence>
<evidence type="ECO:0000313" key="10">
    <source>
        <dbReference type="Proteomes" id="UP001324115"/>
    </source>
</evidence>
<dbReference type="GO" id="GO:0046983">
    <property type="term" value="F:protein dimerization activity"/>
    <property type="evidence" value="ECO:0007669"/>
    <property type="project" value="UniProtKB-ARBA"/>
</dbReference>
<dbReference type="Pfam" id="PF00170">
    <property type="entry name" value="bZIP_1"/>
    <property type="match status" value="1"/>
</dbReference>
<dbReference type="Pfam" id="PF12498">
    <property type="entry name" value="bZIP_C"/>
    <property type="match status" value="1"/>
</dbReference>
<accession>A0AAN7J320</accession>
<dbReference type="FunFam" id="1.20.5.170:FF:000020">
    <property type="entry name" value="BZIP transcription factor"/>
    <property type="match status" value="1"/>
</dbReference>
<dbReference type="Gene3D" id="1.20.5.170">
    <property type="match status" value="1"/>
</dbReference>
<keyword evidence="3" id="KW-0805">Transcription regulation</keyword>
<feature type="compositionally biased region" description="Low complexity" evidence="7">
    <location>
        <begin position="92"/>
        <end position="141"/>
    </location>
</feature>
<dbReference type="EMBL" id="JAXUIC010000003">
    <property type="protein sequence ID" value="KAK4596427.1"/>
    <property type="molecule type" value="Genomic_DNA"/>
</dbReference>
<keyword evidence="4" id="KW-0238">DNA-binding</keyword>
<dbReference type="InterPro" id="IPR020983">
    <property type="entry name" value="Basic_leucine-zipper_C"/>
</dbReference>
<gene>
    <name evidence="9" type="ORF">RGQ29_014456</name>
</gene>
<name>A0AAN7J320_QUERU</name>
<organism evidence="9 10">
    <name type="scientific">Quercus rubra</name>
    <name type="common">Northern red oak</name>
    <name type="synonym">Quercus borealis</name>
    <dbReference type="NCBI Taxonomy" id="3512"/>
    <lineage>
        <taxon>Eukaryota</taxon>
        <taxon>Viridiplantae</taxon>
        <taxon>Streptophyta</taxon>
        <taxon>Embryophyta</taxon>
        <taxon>Tracheophyta</taxon>
        <taxon>Spermatophyta</taxon>
        <taxon>Magnoliopsida</taxon>
        <taxon>eudicotyledons</taxon>
        <taxon>Gunneridae</taxon>
        <taxon>Pentapetalae</taxon>
        <taxon>rosids</taxon>
        <taxon>fabids</taxon>
        <taxon>Fagales</taxon>
        <taxon>Fagaceae</taxon>
        <taxon>Quercus</taxon>
    </lineage>
</organism>
<dbReference type="PANTHER" id="PTHR46408:SF10">
    <property type="entry name" value="BASIC LEUCINE ZIPPER 63"/>
    <property type="match status" value="1"/>
</dbReference>
<keyword evidence="10" id="KW-1185">Reference proteome</keyword>
<dbReference type="PROSITE" id="PS50217">
    <property type="entry name" value="BZIP"/>
    <property type="match status" value="1"/>
</dbReference>
<evidence type="ECO:0000256" key="4">
    <source>
        <dbReference type="ARBA" id="ARBA00023125"/>
    </source>
</evidence>
<feature type="region of interest" description="Disordered" evidence="7">
    <location>
        <begin position="260"/>
        <end position="345"/>
    </location>
</feature>
<evidence type="ECO:0000256" key="7">
    <source>
        <dbReference type="SAM" id="MobiDB-lite"/>
    </source>
</evidence>
<dbReference type="SUPFAM" id="SSF57959">
    <property type="entry name" value="Leucine zipper domain"/>
    <property type="match status" value="1"/>
</dbReference>
<evidence type="ECO:0000256" key="6">
    <source>
        <dbReference type="ARBA" id="ARBA00023242"/>
    </source>
</evidence>
<keyword evidence="6" id="KW-0539">Nucleus</keyword>
<evidence type="ECO:0000259" key="8">
    <source>
        <dbReference type="PROSITE" id="PS50217"/>
    </source>
</evidence>
<dbReference type="InterPro" id="IPR046347">
    <property type="entry name" value="bZIP_sf"/>
</dbReference>
<dbReference type="Proteomes" id="UP001324115">
    <property type="component" value="Unassembled WGS sequence"/>
</dbReference>
<dbReference type="PROSITE" id="PS00036">
    <property type="entry name" value="BZIP_BASIC"/>
    <property type="match status" value="1"/>
</dbReference>
<feature type="compositionally biased region" description="Polar residues" evidence="7">
    <location>
        <begin position="184"/>
        <end position="206"/>
    </location>
</feature>
<keyword evidence="5" id="KW-0804">Transcription</keyword>
<reference evidence="9 10" key="1">
    <citation type="journal article" date="2023" name="G3 (Bethesda)">
        <title>A haplotype-resolved chromosome-scale genome for Quercus rubra L. provides insights into the genetics of adaptive traits for red oak species.</title>
        <authorList>
            <person name="Kapoor B."/>
            <person name="Jenkins J."/>
            <person name="Schmutz J."/>
            <person name="Zhebentyayeva T."/>
            <person name="Kuelheim C."/>
            <person name="Coggeshall M."/>
            <person name="Heim C."/>
            <person name="Lasky J.R."/>
            <person name="Leites L."/>
            <person name="Islam-Faridi N."/>
            <person name="Romero-Severson J."/>
            <person name="DeLeo V.L."/>
            <person name="Lucas S.M."/>
            <person name="Lazic D."/>
            <person name="Gailing O."/>
            <person name="Carlson J."/>
            <person name="Staton M."/>
        </authorList>
    </citation>
    <scope>NUCLEOTIDE SEQUENCE [LARGE SCALE GENOMIC DNA]</scope>
    <source>
        <strain evidence="9">Pseudo-F2</strain>
    </source>
</reference>
<feature type="compositionally biased region" description="Low complexity" evidence="7">
    <location>
        <begin position="31"/>
        <end position="40"/>
    </location>
</feature>
<evidence type="ECO:0000256" key="5">
    <source>
        <dbReference type="ARBA" id="ARBA00023163"/>
    </source>
</evidence>
<dbReference type="SMART" id="SM00338">
    <property type="entry name" value="BRLZ"/>
    <property type="match status" value="1"/>
</dbReference>
<feature type="region of interest" description="Disordered" evidence="7">
    <location>
        <begin position="1"/>
        <end position="54"/>
    </location>
</feature>
<evidence type="ECO:0000256" key="2">
    <source>
        <dbReference type="ARBA" id="ARBA00007163"/>
    </source>
</evidence>
<feature type="region of interest" description="Disordered" evidence="7">
    <location>
        <begin position="92"/>
        <end position="150"/>
    </location>
</feature>
<dbReference type="GO" id="GO:0003700">
    <property type="term" value="F:DNA-binding transcription factor activity"/>
    <property type="evidence" value="ECO:0007669"/>
    <property type="project" value="InterPro"/>
</dbReference>
<evidence type="ECO:0000313" key="9">
    <source>
        <dbReference type="EMBL" id="KAK4596427.1"/>
    </source>
</evidence>
<protein>
    <recommendedName>
        <fullName evidence="8">BZIP domain-containing protein</fullName>
    </recommendedName>
</protein>
<feature type="compositionally biased region" description="Acidic residues" evidence="7">
    <location>
        <begin position="303"/>
        <end position="316"/>
    </location>
</feature>
<dbReference type="InterPro" id="IPR004827">
    <property type="entry name" value="bZIP"/>
</dbReference>
<dbReference type="AlphaFoldDB" id="A0AAN7J320"/>
<comment type="similarity">
    <text evidence="2">Belongs to the bZIP family.</text>
</comment>
<comment type="caution">
    <text evidence="9">The sequence shown here is derived from an EMBL/GenBank/DDBJ whole genome shotgun (WGS) entry which is preliminary data.</text>
</comment>
<dbReference type="PANTHER" id="PTHR46408">
    <property type="entry name" value="BASIC LEUCINE ZIPPER 63"/>
    <property type="match status" value="1"/>
</dbReference>
<feature type="region of interest" description="Disordered" evidence="7">
    <location>
        <begin position="180"/>
        <end position="206"/>
    </location>
</feature>
<proteinExistence type="inferred from homology"/>
<sequence>MDRVFSVDEMSDQFWSPPPHPHQHPQPPQAPSSSAHSPPQTADESSKMMNRSASEWAFQRFLQLEVEPSETETTTASSPAPQNDVVLLDTKNAANNNNNNNNSHSNSNNNNNTRSNGNGNNAASTTSFTSKNKSNNGTTASFNAGPPPNIPIDSEEYQAFLKSKLNLACAAVALSRGSLVKPQDSGSLTDNGLQASNTSQLGSQAPSKVWNTDVSLEANSTVLEKVDVNSGVSEVTSLGHKWKRLRNIALVTLRELSGSGYDLSRSQDKDSNVSLGTHSLPSMQKRSGVPVRSTTSGSSREQSDDEEVEGENELTENMDPADAKRVRRMLSNRESARRSRRRKQAHLTELETQVSQLRVENSSLLKRLTEINQKYSDAAVDNRVLKADVETLRAKVKMAEETVKRITGLNNTMFHGMSEMSTIEMPSFDGSPSDTSTDAAVPVQDNPNHHFYQPSTNNNMSPHDLRVNNGLADISPVENVQQNPAAGAVPGNKMGRTASLQRVASLEHLQKRIRGGVTNGEQ</sequence>
<dbReference type="GO" id="GO:0003677">
    <property type="term" value="F:DNA binding"/>
    <property type="evidence" value="ECO:0007669"/>
    <property type="project" value="UniProtKB-KW"/>
</dbReference>
<feature type="compositionally biased region" description="Pro residues" evidence="7">
    <location>
        <begin position="16"/>
        <end position="30"/>
    </location>
</feature>